<accession>A0ABS9PB15</accession>
<keyword evidence="1" id="KW-1133">Transmembrane helix</keyword>
<dbReference type="InterPro" id="IPR010718">
    <property type="entry name" value="DUF1294"/>
</dbReference>
<feature type="transmembrane region" description="Helical" evidence="1">
    <location>
        <begin position="65"/>
        <end position="85"/>
    </location>
</feature>
<dbReference type="EMBL" id="JABFUC010000012">
    <property type="protein sequence ID" value="MCG6658960.1"/>
    <property type="molecule type" value="Genomic_DNA"/>
</dbReference>
<dbReference type="Proteomes" id="UP000814385">
    <property type="component" value="Unassembled WGS sequence"/>
</dbReference>
<comment type="caution">
    <text evidence="2">The sequence shown here is derived from an EMBL/GenBank/DDBJ whole genome shotgun (WGS) entry which is preliminary data.</text>
</comment>
<name>A0ABS9PB15_9GAMM</name>
<evidence type="ECO:0000313" key="3">
    <source>
        <dbReference type="Proteomes" id="UP000814385"/>
    </source>
</evidence>
<organism evidence="2 3">
    <name type="scientific">Billgrantia campisalis</name>
    <dbReference type="NCBI Taxonomy" id="74661"/>
    <lineage>
        <taxon>Bacteria</taxon>
        <taxon>Pseudomonadati</taxon>
        <taxon>Pseudomonadota</taxon>
        <taxon>Gammaproteobacteria</taxon>
        <taxon>Oceanospirillales</taxon>
        <taxon>Halomonadaceae</taxon>
        <taxon>Billgrantia</taxon>
    </lineage>
</organism>
<keyword evidence="1" id="KW-0812">Transmembrane</keyword>
<dbReference type="InterPro" id="IPR012156">
    <property type="entry name" value="Cold_shock_CspA"/>
</dbReference>
<evidence type="ECO:0000256" key="1">
    <source>
        <dbReference type="SAM" id="Phobius"/>
    </source>
</evidence>
<evidence type="ECO:0000313" key="2">
    <source>
        <dbReference type="EMBL" id="MCG6658960.1"/>
    </source>
</evidence>
<reference evidence="2 3" key="1">
    <citation type="submission" date="2020-05" db="EMBL/GenBank/DDBJ databases">
        <title>Comparative genomic analysis of denitrifying bacteria from Halomonas genus.</title>
        <authorList>
            <person name="Wang L."/>
            <person name="Shao Z."/>
        </authorList>
    </citation>
    <scope>NUCLEOTIDE SEQUENCE [LARGE SCALE GENOMIC DNA]</scope>
    <source>
        <strain evidence="2 3">A4</strain>
    </source>
</reference>
<dbReference type="PIRSF" id="PIRSF002599">
    <property type="entry name" value="Cold_shock_A"/>
    <property type="match status" value="1"/>
</dbReference>
<sequence>MMPLIVAYLLASLAAVILYGVDKTAARRDRRRIRESTLHLVALSGGWPGALLARRWFRHKTRKQPFGAILWGCVAVNVGLVAWLATAEATAGLRRLAGLG</sequence>
<keyword evidence="3" id="KW-1185">Reference proteome</keyword>
<proteinExistence type="predicted"/>
<keyword evidence="1" id="KW-0472">Membrane</keyword>
<protein>
    <submittedName>
        <fullName evidence="2">DUF1294 domain-containing protein</fullName>
    </submittedName>
</protein>
<dbReference type="Pfam" id="PF06961">
    <property type="entry name" value="DUF1294"/>
    <property type="match status" value="1"/>
</dbReference>
<gene>
    <name evidence="2" type="ORF">HOP52_14460</name>
</gene>